<keyword evidence="6" id="KW-0663">Pyridoxal phosphate</keyword>
<evidence type="ECO:0000256" key="6">
    <source>
        <dbReference type="ARBA" id="ARBA00022898"/>
    </source>
</evidence>
<dbReference type="RefSeq" id="WP_102757787.1">
    <property type="nucleotide sequence ID" value="NZ_CP025791.1"/>
</dbReference>
<dbReference type="Gene3D" id="3.40.640.10">
    <property type="entry name" value="Type I PLP-dependent aspartate aminotransferase-like (Major domain)"/>
    <property type="match status" value="1"/>
</dbReference>
<dbReference type="InterPro" id="IPR015421">
    <property type="entry name" value="PyrdxlP-dep_Trfase_major"/>
</dbReference>
<dbReference type="Proteomes" id="UP000235826">
    <property type="component" value="Chromosome"/>
</dbReference>
<sequence length="381" mass="42065">MKPVYFDNAATTRIRDEVIVSITEVMRHNYGNASSSHSFGRGAKSLIEQSRKTIAKYLNVSAGEIVFTSGGTEADNLVLRSVVRDLGVVHIITSKIEHHAVLHTIEQLKKEYGILVSYINLTANGDIDYSHLESLLQTKGKILVSLMHINNEIGNVLDMHRVSGLCKANNALFHSDAVQSIGHYDMDLQDIEVDFLAASAHKFHGPKGVGFAFIRKNSGLQPLIFGGEQERGLRAGTESVHNITGIEEALKMAYDNLKEEASYIKEIKQYFIDKIVKEIPKATFNGNSGNLDNSTYTLINVCLPIPPKKAAMLLFQLDLKGIACSKGSACQSGSSQNSHVLTEILSDTDLQKPSIRFSFSIYNTKEDVDYVVNVLKDFITD</sequence>
<evidence type="ECO:0000256" key="1">
    <source>
        <dbReference type="ARBA" id="ARBA00001933"/>
    </source>
</evidence>
<reference evidence="12 13" key="1">
    <citation type="submission" date="2018-01" db="EMBL/GenBank/DDBJ databases">
        <title>Complete genome sequence of Flavivirga eckloniae ECD14 isolated from seaweed Ecklonia cava.</title>
        <authorList>
            <person name="Lee J.H."/>
            <person name="Baik K.S."/>
            <person name="Seong C.N."/>
        </authorList>
    </citation>
    <scope>NUCLEOTIDE SEQUENCE [LARGE SCALE GENOMIC DNA]</scope>
    <source>
        <strain evidence="12 13">ECD14</strain>
    </source>
</reference>
<dbReference type="GO" id="GO:0046872">
    <property type="term" value="F:metal ion binding"/>
    <property type="evidence" value="ECO:0007669"/>
    <property type="project" value="UniProtKB-KW"/>
</dbReference>
<dbReference type="PROSITE" id="PS00595">
    <property type="entry name" value="AA_TRANSFER_CLASS_5"/>
    <property type="match status" value="1"/>
</dbReference>
<proteinExistence type="inferred from homology"/>
<evidence type="ECO:0000256" key="8">
    <source>
        <dbReference type="ARBA" id="ARBA00023014"/>
    </source>
</evidence>
<dbReference type="Gene3D" id="1.10.260.50">
    <property type="match status" value="1"/>
</dbReference>
<evidence type="ECO:0000259" key="11">
    <source>
        <dbReference type="Pfam" id="PF00266"/>
    </source>
</evidence>
<comment type="catalytic activity">
    <reaction evidence="9">
        <text>(sulfur carrier)-H + L-cysteine = (sulfur carrier)-SH + L-alanine</text>
        <dbReference type="Rhea" id="RHEA:43892"/>
        <dbReference type="Rhea" id="RHEA-COMP:14737"/>
        <dbReference type="Rhea" id="RHEA-COMP:14739"/>
        <dbReference type="ChEBI" id="CHEBI:29917"/>
        <dbReference type="ChEBI" id="CHEBI:35235"/>
        <dbReference type="ChEBI" id="CHEBI:57972"/>
        <dbReference type="ChEBI" id="CHEBI:64428"/>
        <dbReference type="EC" id="2.8.1.7"/>
    </reaction>
</comment>
<keyword evidence="5" id="KW-0479">Metal-binding</keyword>
<dbReference type="InterPro" id="IPR015422">
    <property type="entry name" value="PyrdxlP-dep_Trfase_small"/>
</dbReference>
<dbReference type="GO" id="GO:0051536">
    <property type="term" value="F:iron-sulfur cluster binding"/>
    <property type="evidence" value="ECO:0007669"/>
    <property type="project" value="UniProtKB-KW"/>
</dbReference>
<dbReference type="InterPro" id="IPR016454">
    <property type="entry name" value="Cysteine_dSase"/>
</dbReference>
<dbReference type="InterPro" id="IPR020578">
    <property type="entry name" value="Aminotrans_V_PyrdxlP_BS"/>
</dbReference>
<dbReference type="PIRSF" id="PIRSF005572">
    <property type="entry name" value="NifS"/>
    <property type="match status" value="1"/>
</dbReference>
<comment type="cofactor">
    <cofactor evidence="1 10">
        <name>pyridoxal 5'-phosphate</name>
        <dbReference type="ChEBI" id="CHEBI:597326"/>
    </cofactor>
</comment>
<dbReference type="InterPro" id="IPR000192">
    <property type="entry name" value="Aminotrans_V_dom"/>
</dbReference>
<dbReference type="EC" id="2.8.1.7" evidence="3"/>
<evidence type="ECO:0000256" key="2">
    <source>
        <dbReference type="ARBA" id="ARBA00006490"/>
    </source>
</evidence>
<keyword evidence="7" id="KW-0408">Iron</keyword>
<evidence type="ECO:0000313" key="12">
    <source>
        <dbReference type="EMBL" id="AUP81144.1"/>
    </source>
</evidence>
<dbReference type="Gene3D" id="3.90.1150.10">
    <property type="entry name" value="Aspartate Aminotransferase, domain 1"/>
    <property type="match status" value="1"/>
</dbReference>
<dbReference type="PANTHER" id="PTHR11601">
    <property type="entry name" value="CYSTEINE DESULFURYLASE FAMILY MEMBER"/>
    <property type="match status" value="1"/>
</dbReference>
<evidence type="ECO:0000256" key="7">
    <source>
        <dbReference type="ARBA" id="ARBA00023004"/>
    </source>
</evidence>
<comment type="similarity">
    <text evidence="2">Belongs to the class-V pyridoxal-phosphate-dependent aminotransferase family. NifS/IscS subfamily.</text>
</comment>
<dbReference type="EMBL" id="CP025791">
    <property type="protein sequence ID" value="AUP81144.1"/>
    <property type="molecule type" value="Genomic_DNA"/>
</dbReference>
<evidence type="ECO:0000256" key="9">
    <source>
        <dbReference type="ARBA" id="ARBA00050776"/>
    </source>
</evidence>
<evidence type="ECO:0000313" key="13">
    <source>
        <dbReference type="Proteomes" id="UP000235826"/>
    </source>
</evidence>
<accession>A0A2K9PVQ7</accession>
<dbReference type="SUPFAM" id="SSF53383">
    <property type="entry name" value="PLP-dependent transferases"/>
    <property type="match status" value="1"/>
</dbReference>
<keyword evidence="13" id="KW-1185">Reference proteome</keyword>
<keyword evidence="8" id="KW-0411">Iron-sulfur</keyword>
<feature type="domain" description="Aminotransferase class V" evidence="11">
    <location>
        <begin position="4"/>
        <end position="371"/>
    </location>
</feature>
<evidence type="ECO:0000256" key="3">
    <source>
        <dbReference type="ARBA" id="ARBA00012239"/>
    </source>
</evidence>
<organism evidence="12 13">
    <name type="scientific">Flavivirga eckloniae</name>
    <dbReference type="NCBI Taxonomy" id="1803846"/>
    <lineage>
        <taxon>Bacteria</taxon>
        <taxon>Pseudomonadati</taxon>
        <taxon>Bacteroidota</taxon>
        <taxon>Flavobacteriia</taxon>
        <taxon>Flavobacteriales</taxon>
        <taxon>Flavobacteriaceae</taxon>
        <taxon>Flavivirga</taxon>
    </lineage>
</organism>
<gene>
    <name evidence="12" type="ORF">C1H87_21475</name>
</gene>
<evidence type="ECO:0000256" key="4">
    <source>
        <dbReference type="ARBA" id="ARBA00022679"/>
    </source>
</evidence>
<dbReference type="Pfam" id="PF00266">
    <property type="entry name" value="Aminotran_5"/>
    <property type="match status" value="1"/>
</dbReference>
<evidence type="ECO:0000256" key="10">
    <source>
        <dbReference type="RuleBase" id="RU004504"/>
    </source>
</evidence>
<dbReference type="PANTHER" id="PTHR11601:SF34">
    <property type="entry name" value="CYSTEINE DESULFURASE"/>
    <property type="match status" value="1"/>
</dbReference>
<dbReference type="GO" id="GO:0031071">
    <property type="term" value="F:cysteine desulfurase activity"/>
    <property type="evidence" value="ECO:0007669"/>
    <property type="project" value="UniProtKB-EC"/>
</dbReference>
<dbReference type="InterPro" id="IPR015424">
    <property type="entry name" value="PyrdxlP-dep_Trfase"/>
</dbReference>
<dbReference type="AlphaFoldDB" id="A0A2K9PVQ7"/>
<name>A0A2K9PVQ7_9FLAO</name>
<dbReference type="KEGG" id="fek:C1H87_21475"/>
<evidence type="ECO:0000256" key="5">
    <source>
        <dbReference type="ARBA" id="ARBA00022723"/>
    </source>
</evidence>
<protein>
    <recommendedName>
        <fullName evidence="3">cysteine desulfurase</fullName>
        <ecNumber evidence="3">2.8.1.7</ecNumber>
    </recommendedName>
</protein>
<dbReference type="OrthoDB" id="9804366at2"/>
<keyword evidence="4" id="KW-0808">Transferase</keyword>